<evidence type="ECO:0000256" key="11">
    <source>
        <dbReference type="SAM" id="MobiDB-lite"/>
    </source>
</evidence>
<evidence type="ECO:0000256" key="4">
    <source>
        <dbReference type="ARBA" id="ARBA00022692"/>
    </source>
</evidence>
<evidence type="ECO:0000256" key="7">
    <source>
        <dbReference type="ARBA" id="ARBA00022989"/>
    </source>
</evidence>
<evidence type="ECO:0000256" key="2">
    <source>
        <dbReference type="ARBA" id="ARBA00008444"/>
    </source>
</evidence>
<gene>
    <name evidence="14" type="ORF">PPNO1_LOCUS7070</name>
</gene>
<proteinExistence type="inferred from homology"/>
<feature type="chain" id="PRO_5040489193" evidence="13">
    <location>
        <begin position="19"/>
        <end position="342"/>
    </location>
</feature>
<evidence type="ECO:0000256" key="3">
    <source>
        <dbReference type="ARBA" id="ARBA00022448"/>
    </source>
</evidence>
<dbReference type="Pfam" id="PF02466">
    <property type="entry name" value="Tim17"/>
    <property type="match status" value="1"/>
</dbReference>
<sequence>MAFKRFALSALLATSALAKTDLGGCETTDLVVTVTGRNENTVYTTHLYYLPDTGEICEILDCGGGRAPKTTVPGCGAYKGTETYSPRFLPTSTADPAPEETDPANNTGADEDTTDAPTGSAPTTSGTQTTGAPDASTSGPAATGGSGDSGAAAMGVSLFGGLLAAGAAGAALIPDKISAIGGTIWHGVKGFRNSPYGERRAGAITAIKLRAPVLGGNFGVWGGLFSTFDCAVKGVRQKEDPYNAIIAGFFTGGALAVRGGYKAMRNGAIGCAVLLAVIEGVGIGIGKYFAGNTKLEAPMPLLNLSERWLKPADRSAPLFASVMPSAFDQTYLRWTTSTAPGH</sequence>
<keyword evidence="8" id="KW-0811">Translocation</keyword>
<dbReference type="PANTHER" id="PTHR10485">
    <property type="entry name" value="MITOCHONDRIAL IMPORT INNER MEMBRANE TRANSLOCASE SUBUNIT TIM-17"/>
    <property type="match status" value="1"/>
</dbReference>
<feature type="transmembrane region" description="Helical" evidence="12">
    <location>
        <begin position="268"/>
        <end position="290"/>
    </location>
</feature>
<evidence type="ECO:0000256" key="9">
    <source>
        <dbReference type="ARBA" id="ARBA00023128"/>
    </source>
</evidence>
<dbReference type="OrthoDB" id="2261329at2759"/>
<keyword evidence="15" id="KW-1185">Reference proteome</keyword>
<protein>
    <submittedName>
        <fullName evidence="14">Uncharacterized protein</fullName>
    </submittedName>
</protein>
<evidence type="ECO:0000256" key="12">
    <source>
        <dbReference type="SAM" id="Phobius"/>
    </source>
</evidence>
<evidence type="ECO:0000313" key="14">
    <source>
        <dbReference type="EMBL" id="CAI4217460.1"/>
    </source>
</evidence>
<dbReference type="Proteomes" id="UP000838763">
    <property type="component" value="Unassembled WGS sequence"/>
</dbReference>
<evidence type="ECO:0000313" key="15">
    <source>
        <dbReference type="Proteomes" id="UP000838763"/>
    </source>
</evidence>
<dbReference type="GO" id="GO:0008320">
    <property type="term" value="F:protein transmembrane transporter activity"/>
    <property type="evidence" value="ECO:0007669"/>
    <property type="project" value="TreeGrafter"/>
</dbReference>
<feature type="transmembrane region" description="Helical" evidence="12">
    <location>
        <begin position="242"/>
        <end position="261"/>
    </location>
</feature>
<comment type="subcellular location">
    <subcellularLocation>
        <location evidence="1">Mitochondrion inner membrane</location>
        <topology evidence="1">Multi-pass membrane protein</topology>
    </subcellularLocation>
</comment>
<evidence type="ECO:0000256" key="1">
    <source>
        <dbReference type="ARBA" id="ARBA00004448"/>
    </source>
</evidence>
<dbReference type="GO" id="GO:0005744">
    <property type="term" value="C:TIM23 mitochondrial import inner membrane translocase complex"/>
    <property type="evidence" value="ECO:0007669"/>
    <property type="project" value="TreeGrafter"/>
</dbReference>
<evidence type="ECO:0000256" key="10">
    <source>
        <dbReference type="ARBA" id="ARBA00023136"/>
    </source>
</evidence>
<keyword evidence="13" id="KW-0732">Signal</keyword>
<keyword evidence="10 12" id="KW-0472">Membrane</keyword>
<dbReference type="PANTHER" id="PTHR10485:SF0">
    <property type="entry name" value="AT05822P-RELATED"/>
    <property type="match status" value="1"/>
</dbReference>
<accession>A0A9P1H900</accession>
<dbReference type="AlphaFoldDB" id="A0A9P1H900"/>
<comment type="similarity">
    <text evidence="2">Belongs to the Tim17/Tim22/Tim23 family.</text>
</comment>
<comment type="caution">
    <text evidence="14">The sequence shown here is derived from an EMBL/GenBank/DDBJ whole genome shotgun (WGS) entry which is preliminary data.</text>
</comment>
<evidence type="ECO:0000256" key="8">
    <source>
        <dbReference type="ARBA" id="ARBA00023010"/>
    </source>
</evidence>
<evidence type="ECO:0000256" key="5">
    <source>
        <dbReference type="ARBA" id="ARBA00022792"/>
    </source>
</evidence>
<dbReference type="EMBL" id="CALLCH030000016">
    <property type="protein sequence ID" value="CAI4217460.1"/>
    <property type="molecule type" value="Genomic_DNA"/>
</dbReference>
<name>A0A9P1H900_9PEZI</name>
<organism evidence="14 15">
    <name type="scientific">Parascedosporium putredinis</name>
    <dbReference type="NCBI Taxonomy" id="1442378"/>
    <lineage>
        <taxon>Eukaryota</taxon>
        <taxon>Fungi</taxon>
        <taxon>Dikarya</taxon>
        <taxon>Ascomycota</taxon>
        <taxon>Pezizomycotina</taxon>
        <taxon>Sordariomycetes</taxon>
        <taxon>Hypocreomycetidae</taxon>
        <taxon>Microascales</taxon>
        <taxon>Microascaceae</taxon>
        <taxon>Parascedosporium</taxon>
    </lineage>
</organism>
<keyword evidence="5" id="KW-0999">Mitochondrion inner membrane</keyword>
<keyword evidence="7 12" id="KW-1133">Transmembrane helix</keyword>
<feature type="signal peptide" evidence="13">
    <location>
        <begin position="1"/>
        <end position="18"/>
    </location>
</feature>
<keyword evidence="4 12" id="KW-0812">Transmembrane</keyword>
<keyword evidence="6" id="KW-0653">Protein transport</keyword>
<feature type="region of interest" description="Disordered" evidence="11">
    <location>
        <begin position="86"/>
        <end position="147"/>
    </location>
</feature>
<reference evidence="14" key="1">
    <citation type="submission" date="2022-11" db="EMBL/GenBank/DDBJ databases">
        <authorList>
            <person name="Scott C."/>
            <person name="Bruce N."/>
        </authorList>
    </citation>
    <scope>NUCLEOTIDE SEQUENCE</scope>
</reference>
<dbReference type="GO" id="GO:0030150">
    <property type="term" value="P:protein import into mitochondrial matrix"/>
    <property type="evidence" value="ECO:0007669"/>
    <property type="project" value="TreeGrafter"/>
</dbReference>
<evidence type="ECO:0000256" key="6">
    <source>
        <dbReference type="ARBA" id="ARBA00022927"/>
    </source>
</evidence>
<feature type="compositionally biased region" description="Polar residues" evidence="11">
    <location>
        <begin position="115"/>
        <end position="131"/>
    </location>
</feature>
<keyword evidence="3" id="KW-0813">Transport</keyword>
<evidence type="ECO:0000256" key="13">
    <source>
        <dbReference type="SAM" id="SignalP"/>
    </source>
</evidence>
<keyword evidence="9" id="KW-0496">Mitochondrion</keyword>